<name>A0A162IQP4_9FUSO</name>
<accession>A0A162IQP4</accession>
<dbReference type="AlphaFoldDB" id="A0A162IQP4"/>
<evidence type="ECO:0000313" key="2">
    <source>
        <dbReference type="Proteomes" id="UP000075816"/>
    </source>
</evidence>
<comment type="caution">
    <text evidence="1">The sequence shown here is derived from an EMBL/GenBank/DDBJ whole genome shotgun (WGS) entry which is preliminary data.</text>
</comment>
<sequence length="64" mass="7590">MNRLERNTVKSAEELTKHIEILNITKEQTEKLNHLILKHVDDCIRWGIQVKLGHMLEELEEAEK</sequence>
<dbReference type="EMBL" id="LVEA01000036">
    <property type="protein sequence ID" value="KYL03912.1"/>
    <property type="molecule type" value="Genomic_DNA"/>
</dbReference>
<protein>
    <submittedName>
        <fullName evidence="1">Uncharacterized protein</fullName>
    </submittedName>
</protein>
<organism evidence="1 2">
    <name type="scientific">Fusobacterium necrophorum subsp. funduliforme</name>
    <dbReference type="NCBI Taxonomy" id="143387"/>
    <lineage>
        <taxon>Bacteria</taxon>
        <taxon>Fusobacteriati</taxon>
        <taxon>Fusobacteriota</taxon>
        <taxon>Fusobacteriia</taxon>
        <taxon>Fusobacteriales</taxon>
        <taxon>Fusobacteriaceae</taxon>
        <taxon>Fusobacterium</taxon>
    </lineage>
</organism>
<dbReference type="Proteomes" id="UP000075816">
    <property type="component" value="Unassembled WGS sequence"/>
</dbReference>
<reference evidence="1 2" key="1">
    <citation type="submission" date="2016-03" db="EMBL/GenBank/DDBJ databases">
        <title>Comparative genomics of human isolates of Fusobacterium necrophorum.</title>
        <authorList>
            <person name="Jensen A."/>
            <person name="Bank S."/>
            <person name="Andersen P.S."/>
            <person name="Kristensen L.H."/>
            <person name="Prag J."/>
        </authorList>
    </citation>
    <scope>NUCLEOTIDE SEQUENCE [LARGE SCALE GENOMIC DNA]</scope>
    <source>
        <strain evidence="1 2">LS_1264</strain>
    </source>
</reference>
<dbReference type="RefSeq" id="WP_062681065.1">
    <property type="nucleotide sequence ID" value="NZ_LVEA01000036.1"/>
</dbReference>
<gene>
    <name evidence="1" type="ORF">A2J07_10930</name>
</gene>
<evidence type="ECO:0000313" key="1">
    <source>
        <dbReference type="EMBL" id="KYL03912.1"/>
    </source>
</evidence>
<proteinExistence type="predicted"/>